<evidence type="ECO:0000313" key="3">
    <source>
        <dbReference type="EMBL" id="KZT51984.1"/>
    </source>
</evidence>
<accession>A0A165D3B5</accession>
<dbReference type="SUPFAM" id="SSF55418">
    <property type="entry name" value="eIF4e-like"/>
    <property type="match status" value="1"/>
</dbReference>
<dbReference type="Pfam" id="PF08939">
    <property type="entry name" value="Bles03"/>
    <property type="match status" value="1"/>
</dbReference>
<dbReference type="Gene3D" id="3.30.760.10">
    <property type="entry name" value="RNA Cap, Translation Initiation Factor Eif4e"/>
    <property type="match status" value="1"/>
</dbReference>
<reference evidence="3 4" key="1">
    <citation type="journal article" date="2016" name="Mol. Biol. Evol.">
        <title>Comparative Genomics of Early-Diverging Mushroom-Forming Fungi Provides Insights into the Origins of Lignocellulose Decay Capabilities.</title>
        <authorList>
            <person name="Nagy L.G."/>
            <person name="Riley R."/>
            <person name="Tritt A."/>
            <person name="Adam C."/>
            <person name="Daum C."/>
            <person name="Floudas D."/>
            <person name="Sun H."/>
            <person name="Yadav J.S."/>
            <person name="Pangilinan J."/>
            <person name="Larsson K.H."/>
            <person name="Matsuura K."/>
            <person name="Barry K."/>
            <person name="Labutti K."/>
            <person name="Kuo R."/>
            <person name="Ohm R.A."/>
            <person name="Bhattacharya S.S."/>
            <person name="Shirouzu T."/>
            <person name="Yoshinaga Y."/>
            <person name="Martin F.M."/>
            <person name="Grigoriev I.V."/>
            <person name="Hibbett D.S."/>
        </authorList>
    </citation>
    <scope>NUCLEOTIDE SEQUENCE [LARGE SCALE GENOMIC DNA]</scope>
    <source>
        <strain evidence="3 4">HHB12733</strain>
    </source>
</reference>
<name>A0A165D3B5_9BASI</name>
<organism evidence="3 4">
    <name type="scientific">Calocera cornea HHB12733</name>
    <dbReference type="NCBI Taxonomy" id="1353952"/>
    <lineage>
        <taxon>Eukaryota</taxon>
        <taxon>Fungi</taxon>
        <taxon>Dikarya</taxon>
        <taxon>Basidiomycota</taxon>
        <taxon>Agaricomycotina</taxon>
        <taxon>Dacrymycetes</taxon>
        <taxon>Dacrymycetales</taxon>
        <taxon>Dacrymycetaceae</taxon>
        <taxon>Calocera</taxon>
    </lineage>
</organism>
<dbReference type="InterPro" id="IPR023398">
    <property type="entry name" value="TIF_eIF4e-like"/>
</dbReference>
<evidence type="ECO:0008006" key="5">
    <source>
        <dbReference type="Google" id="ProtNLM"/>
    </source>
</evidence>
<comment type="similarity">
    <text evidence="1">Belongs to the UPF0696 family.</text>
</comment>
<dbReference type="PANTHER" id="PTHR31977:SF1">
    <property type="entry name" value="UPF0696 PROTEIN C11ORF68"/>
    <property type="match status" value="1"/>
</dbReference>
<dbReference type="InParanoid" id="A0A165D3B5"/>
<dbReference type="EMBL" id="KV424082">
    <property type="protein sequence ID" value="KZT51984.1"/>
    <property type="molecule type" value="Genomic_DNA"/>
</dbReference>
<evidence type="ECO:0000256" key="1">
    <source>
        <dbReference type="ARBA" id="ARBA00010568"/>
    </source>
</evidence>
<protein>
    <recommendedName>
        <fullName evidence="5">DUF1917-domain-containing protein</fullName>
    </recommendedName>
</protein>
<dbReference type="AlphaFoldDB" id="A0A165D3B5"/>
<dbReference type="OrthoDB" id="10067381at2759"/>
<proteinExistence type="inferred from homology"/>
<feature type="region of interest" description="Disordered" evidence="2">
    <location>
        <begin position="245"/>
        <end position="266"/>
    </location>
</feature>
<dbReference type="PANTHER" id="PTHR31977">
    <property type="entry name" value="UPF0696 PROTEIN C11ORF68"/>
    <property type="match status" value="1"/>
</dbReference>
<dbReference type="InterPro" id="IPR015034">
    <property type="entry name" value="Bles03"/>
</dbReference>
<gene>
    <name evidence="3" type="ORF">CALCODRAFT_502833</name>
</gene>
<keyword evidence="4" id="KW-1185">Reference proteome</keyword>
<sequence length="266" mass="30607">METDSETSEMYRYRWTPSHELSLERFLSKYKPSRTKDDGRHPWIWIERPVAESHLWDEGAADMARGILAEATEKVLEIKRDRAVPWHADGETGVRSKQELQEEVRAQAVIDIERICRESGATCGKWIFFVPRHRIDRVWLRLARSVVEGDLATTVAWEAKVSTVRTDDTDKQHLICLYLPNIYEKKAATEVLEVLVGQVGLTPMHAKPDMYTHIGLYTKHPSGIRPTIWKAKDLLSEEALQELQNEYGSSHRGRKQSKAASARRCD</sequence>
<evidence type="ECO:0000313" key="4">
    <source>
        <dbReference type="Proteomes" id="UP000076842"/>
    </source>
</evidence>
<dbReference type="Proteomes" id="UP000076842">
    <property type="component" value="Unassembled WGS sequence"/>
</dbReference>
<evidence type="ECO:0000256" key="2">
    <source>
        <dbReference type="SAM" id="MobiDB-lite"/>
    </source>
</evidence>